<name>A0A378WZL2_9NOCA</name>
<reference evidence="1 2" key="1">
    <citation type="submission" date="2018-06" db="EMBL/GenBank/DDBJ databases">
        <authorList>
            <consortium name="Pathogen Informatics"/>
            <person name="Doyle S."/>
        </authorList>
    </citation>
    <scope>NUCLEOTIDE SEQUENCE [LARGE SCALE GENOMIC DNA]</scope>
    <source>
        <strain evidence="1 2">NCTC13184</strain>
    </source>
</reference>
<accession>A0A378WZL2</accession>
<evidence type="ECO:0000313" key="1">
    <source>
        <dbReference type="EMBL" id="SUA46638.1"/>
    </source>
</evidence>
<organism evidence="1 2">
    <name type="scientific">Nocardia africana</name>
    <dbReference type="NCBI Taxonomy" id="134964"/>
    <lineage>
        <taxon>Bacteria</taxon>
        <taxon>Bacillati</taxon>
        <taxon>Actinomycetota</taxon>
        <taxon>Actinomycetes</taxon>
        <taxon>Mycobacteriales</taxon>
        <taxon>Nocardiaceae</taxon>
        <taxon>Nocardia</taxon>
    </lineage>
</organism>
<protein>
    <recommendedName>
        <fullName evidence="3">GNAT family N-acetyltransferase</fullName>
    </recommendedName>
</protein>
<proteinExistence type="predicted"/>
<dbReference type="EMBL" id="UGRU01000001">
    <property type="protein sequence ID" value="SUA46638.1"/>
    <property type="molecule type" value="Genomic_DNA"/>
</dbReference>
<evidence type="ECO:0008006" key="3">
    <source>
        <dbReference type="Google" id="ProtNLM"/>
    </source>
</evidence>
<dbReference type="Proteomes" id="UP000255082">
    <property type="component" value="Unassembled WGS sequence"/>
</dbReference>
<dbReference type="RefSeq" id="WP_062962441.1">
    <property type="nucleotide sequence ID" value="NZ_JAJFOE010000001.1"/>
</dbReference>
<gene>
    <name evidence="1" type="ORF">NCTC13184_05168</name>
</gene>
<sequence>MPHRVATATPADEPLLWAMLFEAAHAAEQGMTSPDQLRSVPELARYVEGWGRRGDLGVVGGPDGGAGAAWLRLFPAEGVRVSRTEPGVESMFDVE</sequence>
<dbReference type="AlphaFoldDB" id="A0A378WZL2"/>
<evidence type="ECO:0000313" key="2">
    <source>
        <dbReference type="Proteomes" id="UP000255082"/>
    </source>
</evidence>
<dbReference type="OrthoDB" id="4553064at2"/>